<protein>
    <submittedName>
        <fullName evidence="3">Xanthine dehydrogenase accessory factor</fullName>
    </submittedName>
</protein>
<sequence length="344" mass="37280">MKMPAGSWDQFDDYVIDFAIDRKRRSERIAIVTLVQIEGSSPRPLGAQMAVSETGRWTGYLSGGCIERAVVTEAIAAIQDGENRRVRYGRGSKYFDIQLPCGSAIELVFDVGIADEDLVAIDSRLHRRLPAMMHVPSLAGDETETLTRIYAPRTRLIIAGIGPSAVQLSRLGLLTGFEVVLYSPDRETREEVLKTPGVEVVPIPSAASLPVIHADRHTAVAVMFHDHEWETNLLPLILETDAFYVGAMGSRKTHQRRLDILARFGVEKEKLGRIRGPAGLFESGKSASSIALSILAEIMQANVGATAGAGLLTDGSEASALPLWEPANQPLPVGCLSRDGTVTL</sequence>
<feature type="domain" description="XdhC Rossmann" evidence="2">
    <location>
        <begin position="156"/>
        <end position="298"/>
    </location>
</feature>
<dbReference type="PANTHER" id="PTHR30388">
    <property type="entry name" value="ALDEHYDE OXIDOREDUCTASE MOLYBDENUM COFACTOR ASSEMBLY PROTEIN"/>
    <property type="match status" value="1"/>
</dbReference>
<evidence type="ECO:0000313" key="4">
    <source>
        <dbReference type="Proteomes" id="UP000295351"/>
    </source>
</evidence>
<feature type="domain" description="XdhC- CoxI" evidence="1">
    <location>
        <begin position="24"/>
        <end position="89"/>
    </location>
</feature>
<organism evidence="3 4">
    <name type="scientific">Shinella granuli</name>
    <dbReference type="NCBI Taxonomy" id="323621"/>
    <lineage>
        <taxon>Bacteria</taxon>
        <taxon>Pseudomonadati</taxon>
        <taxon>Pseudomonadota</taxon>
        <taxon>Alphaproteobacteria</taxon>
        <taxon>Hyphomicrobiales</taxon>
        <taxon>Rhizobiaceae</taxon>
        <taxon>Shinella</taxon>
    </lineage>
</organism>
<name>A0A4R2CTR3_SHIGR</name>
<evidence type="ECO:0000259" key="1">
    <source>
        <dbReference type="Pfam" id="PF02625"/>
    </source>
</evidence>
<dbReference type="InterPro" id="IPR052698">
    <property type="entry name" value="MoCofactor_Util/Proc"/>
</dbReference>
<dbReference type="PANTHER" id="PTHR30388:SF4">
    <property type="entry name" value="MOLYBDENUM COFACTOR INSERTION CHAPERONE PAOD"/>
    <property type="match status" value="1"/>
</dbReference>
<accession>A0A4R2CTR3</accession>
<dbReference type="InterPro" id="IPR027051">
    <property type="entry name" value="XdhC_Rossmann_dom"/>
</dbReference>
<dbReference type="RefSeq" id="WP_133034907.1">
    <property type="nucleotide sequence ID" value="NZ_BAABEI010000004.1"/>
</dbReference>
<keyword evidence="4" id="KW-1185">Reference proteome</keyword>
<reference evidence="3 4" key="1">
    <citation type="submission" date="2019-03" db="EMBL/GenBank/DDBJ databases">
        <title>Genomic Encyclopedia of Type Strains, Phase IV (KMG-IV): sequencing the most valuable type-strain genomes for metagenomic binning, comparative biology and taxonomic classification.</title>
        <authorList>
            <person name="Goeker M."/>
        </authorList>
    </citation>
    <scope>NUCLEOTIDE SEQUENCE [LARGE SCALE GENOMIC DNA]</scope>
    <source>
        <strain evidence="3 4">DSM 18401</strain>
    </source>
</reference>
<comment type="caution">
    <text evidence="3">The sequence shown here is derived from an EMBL/GenBank/DDBJ whole genome shotgun (WGS) entry which is preliminary data.</text>
</comment>
<dbReference type="InterPro" id="IPR003777">
    <property type="entry name" value="XdhC_CoxI"/>
</dbReference>
<proteinExistence type="predicted"/>
<evidence type="ECO:0000313" key="3">
    <source>
        <dbReference type="EMBL" id="TCN43752.1"/>
    </source>
</evidence>
<gene>
    <name evidence="3" type="ORF">EV665_109137</name>
</gene>
<evidence type="ECO:0000259" key="2">
    <source>
        <dbReference type="Pfam" id="PF13478"/>
    </source>
</evidence>
<dbReference type="Pfam" id="PF13478">
    <property type="entry name" value="XdhC_C"/>
    <property type="match status" value="1"/>
</dbReference>
<dbReference type="Pfam" id="PF02625">
    <property type="entry name" value="XdhC_CoxI"/>
    <property type="match status" value="1"/>
</dbReference>
<dbReference type="AlphaFoldDB" id="A0A4R2CTR3"/>
<dbReference type="Proteomes" id="UP000295351">
    <property type="component" value="Unassembled WGS sequence"/>
</dbReference>
<dbReference type="EMBL" id="SLVX01000009">
    <property type="protein sequence ID" value="TCN43752.1"/>
    <property type="molecule type" value="Genomic_DNA"/>
</dbReference>
<dbReference type="Gene3D" id="3.40.50.720">
    <property type="entry name" value="NAD(P)-binding Rossmann-like Domain"/>
    <property type="match status" value="1"/>
</dbReference>